<gene>
    <name evidence="2" type="ORF">LCGC14_1749530</name>
</gene>
<name>A0A0F9K3T2_9ZZZZ</name>
<accession>A0A0F9K3T2</accession>
<organism evidence="2">
    <name type="scientific">marine sediment metagenome</name>
    <dbReference type="NCBI Taxonomy" id="412755"/>
    <lineage>
        <taxon>unclassified sequences</taxon>
        <taxon>metagenomes</taxon>
        <taxon>ecological metagenomes</taxon>
    </lineage>
</organism>
<comment type="caution">
    <text evidence="2">The sequence shown here is derived from an EMBL/GenBank/DDBJ whole genome shotgun (WGS) entry which is preliminary data.</text>
</comment>
<dbReference type="EMBL" id="LAZR01016118">
    <property type="protein sequence ID" value="KKM05893.1"/>
    <property type="molecule type" value="Genomic_DNA"/>
</dbReference>
<evidence type="ECO:0000256" key="1">
    <source>
        <dbReference type="SAM" id="MobiDB-lite"/>
    </source>
</evidence>
<proteinExistence type="predicted"/>
<feature type="region of interest" description="Disordered" evidence="1">
    <location>
        <begin position="1"/>
        <end position="22"/>
    </location>
</feature>
<feature type="compositionally biased region" description="Polar residues" evidence="1">
    <location>
        <begin position="1"/>
        <end position="11"/>
    </location>
</feature>
<sequence>MGSVTIVSSGTVREDGTGTTGTRHIAKRYPVEQGLEAGTTLQTEHSELEEDC</sequence>
<evidence type="ECO:0000313" key="2">
    <source>
        <dbReference type="EMBL" id="KKM05893.1"/>
    </source>
</evidence>
<protein>
    <submittedName>
        <fullName evidence="2">Uncharacterized protein</fullName>
    </submittedName>
</protein>
<reference evidence="2" key="1">
    <citation type="journal article" date="2015" name="Nature">
        <title>Complex archaea that bridge the gap between prokaryotes and eukaryotes.</title>
        <authorList>
            <person name="Spang A."/>
            <person name="Saw J.H."/>
            <person name="Jorgensen S.L."/>
            <person name="Zaremba-Niedzwiedzka K."/>
            <person name="Martijn J."/>
            <person name="Lind A.E."/>
            <person name="van Eijk R."/>
            <person name="Schleper C."/>
            <person name="Guy L."/>
            <person name="Ettema T.J."/>
        </authorList>
    </citation>
    <scope>NUCLEOTIDE SEQUENCE</scope>
</reference>
<dbReference type="AlphaFoldDB" id="A0A0F9K3T2"/>